<organism evidence="1 2">
    <name type="scientific">Hoyosella rhizosphaerae</name>
    <dbReference type="NCBI Taxonomy" id="1755582"/>
    <lineage>
        <taxon>Bacteria</taxon>
        <taxon>Bacillati</taxon>
        <taxon>Actinomycetota</taxon>
        <taxon>Actinomycetes</taxon>
        <taxon>Mycobacteriales</taxon>
        <taxon>Hoyosellaceae</taxon>
        <taxon>Hoyosella</taxon>
    </lineage>
</organism>
<dbReference type="RefSeq" id="WP_188669954.1">
    <property type="nucleotide sequence ID" value="NZ_BMJH01000001.1"/>
</dbReference>
<protein>
    <recommendedName>
        <fullName evidence="3">GYD domain-containing protein</fullName>
    </recommendedName>
</protein>
<comment type="caution">
    <text evidence="1">The sequence shown here is derived from an EMBL/GenBank/DDBJ whole genome shotgun (WGS) entry which is preliminary data.</text>
</comment>
<dbReference type="AlphaFoldDB" id="A0A916TZZ9"/>
<keyword evidence="2" id="KW-1185">Reference proteome</keyword>
<accession>A0A916TZZ9</accession>
<name>A0A916TZZ9_9ACTN</name>
<sequence>MPKYMWRVNYSPDGAAGLVEQGGSVRRAAITEMVHSVGGTVEAFYFAFGDDDLIVIGDVPNEIAAAALAVRTAASGAAVSQTVPLLTAEQIDEAVALDVQYRPPGD</sequence>
<reference evidence="1" key="2">
    <citation type="submission" date="2020-09" db="EMBL/GenBank/DDBJ databases">
        <authorList>
            <person name="Sun Q."/>
            <person name="Zhou Y."/>
        </authorList>
    </citation>
    <scope>NUCLEOTIDE SEQUENCE</scope>
    <source>
        <strain evidence="1">CGMCC 1.15478</strain>
    </source>
</reference>
<gene>
    <name evidence="1" type="ORF">GCM10011410_02770</name>
</gene>
<evidence type="ECO:0000313" key="2">
    <source>
        <dbReference type="Proteomes" id="UP000641514"/>
    </source>
</evidence>
<dbReference type="Proteomes" id="UP000641514">
    <property type="component" value="Unassembled WGS sequence"/>
</dbReference>
<evidence type="ECO:0008006" key="3">
    <source>
        <dbReference type="Google" id="ProtNLM"/>
    </source>
</evidence>
<reference evidence="1" key="1">
    <citation type="journal article" date="2014" name="Int. J. Syst. Evol. Microbiol.">
        <title>Complete genome sequence of Corynebacterium casei LMG S-19264T (=DSM 44701T), isolated from a smear-ripened cheese.</title>
        <authorList>
            <consortium name="US DOE Joint Genome Institute (JGI-PGF)"/>
            <person name="Walter F."/>
            <person name="Albersmeier A."/>
            <person name="Kalinowski J."/>
            <person name="Ruckert C."/>
        </authorList>
    </citation>
    <scope>NUCLEOTIDE SEQUENCE</scope>
    <source>
        <strain evidence="1">CGMCC 1.15478</strain>
    </source>
</reference>
<proteinExistence type="predicted"/>
<evidence type="ECO:0000313" key="1">
    <source>
        <dbReference type="EMBL" id="GGC53843.1"/>
    </source>
</evidence>
<dbReference type="EMBL" id="BMJH01000001">
    <property type="protein sequence ID" value="GGC53843.1"/>
    <property type="molecule type" value="Genomic_DNA"/>
</dbReference>
<dbReference type="Pfam" id="PF08734">
    <property type="entry name" value="GYD"/>
    <property type="match status" value="1"/>
</dbReference>
<dbReference type="InterPro" id="IPR014845">
    <property type="entry name" value="GYD/TTHA1554"/>
</dbReference>